<evidence type="ECO:0008006" key="4">
    <source>
        <dbReference type="Google" id="ProtNLM"/>
    </source>
</evidence>
<dbReference type="RefSeq" id="WP_078814008.1">
    <property type="nucleotide sequence ID" value="NZ_FUYE01000008.1"/>
</dbReference>
<dbReference type="EMBL" id="FUYE01000008">
    <property type="protein sequence ID" value="SKA98695.1"/>
    <property type="molecule type" value="Genomic_DNA"/>
</dbReference>
<feature type="transmembrane region" description="Helical" evidence="1">
    <location>
        <begin position="15"/>
        <end position="37"/>
    </location>
</feature>
<keyword evidence="1" id="KW-0812">Transmembrane</keyword>
<accession>A0A1T4YBR2</accession>
<sequence>MKTSPNRSRELRSPGGYILLELIIALSMFAIGVLGLARALNTSLDVANILNKDQRVRIGLRSFLEEMRRKPLAEMAGTITDVPTGVTYTSSIERVALTTTRGDTLNDLYNLKVVATYTAGNEQREESVDVYVYKPADK</sequence>
<name>A0A1T4YBR2_9BACT</name>
<protein>
    <recommendedName>
        <fullName evidence="4">Prepilin-type N-terminal cleavage/methylation domain-containing protein</fullName>
    </recommendedName>
</protein>
<evidence type="ECO:0000256" key="1">
    <source>
        <dbReference type="SAM" id="Phobius"/>
    </source>
</evidence>
<dbReference type="STRING" id="48467.SAMN02745166_02841"/>
<dbReference type="AlphaFoldDB" id="A0A1T4YBR2"/>
<proteinExistence type="predicted"/>
<reference evidence="3" key="1">
    <citation type="submission" date="2017-02" db="EMBL/GenBank/DDBJ databases">
        <authorList>
            <person name="Varghese N."/>
            <person name="Submissions S."/>
        </authorList>
    </citation>
    <scope>NUCLEOTIDE SEQUENCE [LARGE SCALE GENOMIC DNA]</scope>
    <source>
        <strain evidence="3">ATCC 700200</strain>
    </source>
</reference>
<evidence type="ECO:0000313" key="3">
    <source>
        <dbReference type="Proteomes" id="UP000190774"/>
    </source>
</evidence>
<keyword evidence="3" id="KW-1185">Reference proteome</keyword>
<organism evidence="2 3">
    <name type="scientific">Prosthecobacter debontii</name>
    <dbReference type="NCBI Taxonomy" id="48467"/>
    <lineage>
        <taxon>Bacteria</taxon>
        <taxon>Pseudomonadati</taxon>
        <taxon>Verrucomicrobiota</taxon>
        <taxon>Verrucomicrobiia</taxon>
        <taxon>Verrucomicrobiales</taxon>
        <taxon>Verrucomicrobiaceae</taxon>
        <taxon>Prosthecobacter</taxon>
    </lineage>
</organism>
<gene>
    <name evidence="2" type="ORF">SAMN02745166_02841</name>
</gene>
<dbReference type="OrthoDB" id="195960at2"/>
<keyword evidence="1" id="KW-1133">Transmembrane helix</keyword>
<keyword evidence="1" id="KW-0472">Membrane</keyword>
<evidence type="ECO:0000313" key="2">
    <source>
        <dbReference type="EMBL" id="SKA98695.1"/>
    </source>
</evidence>
<dbReference type="Proteomes" id="UP000190774">
    <property type="component" value="Unassembled WGS sequence"/>
</dbReference>